<gene>
    <name evidence="2" type="ORF">ACFWSS_16010</name>
</gene>
<feature type="compositionally biased region" description="Gly residues" evidence="1">
    <location>
        <begin position="110"/>
        <end position="129"/>
    </location>
</feature>
<sequence length="204" mass="21030">MRRLLKQGIAWTLSTAAAGTLSWWGVHTVMAATAYPPPSPIALTDTRVEEKGRGAPEPVSTHRPGDSGRPAAPSPTGAGDGPAGKSPGPTRSAGADPTPTRTGASASARPGGGGAAEGSQGGAGDGSSGTSGEVKGYSVDGGRVTFDMKRDHAELVSATPNAGWRMQVWEHPLWIRVTFTDGDREISVFCSWHEHPPLVEIEGQ</sequence>
<dbReference type="Proteomes" id="UP001598251">
    <property type="component" value="Unassembled WGS sequence"/>
</dbReference>
<keyword evidence="3" id="KW-1185">Reference proteome</keyword>
<dbReference type="EMBL" id="JBHXOF010000008">
    <property type="protein sequence ID" value="MFD4214383.1"/>
    <property type="molecule type" value="Genomic_DNA"/>
</dbReference>
<protein>
    <recommendedName>
        <fullName evidence="4">Secreted protein</fullName>
    </recommendedName>
</protein>
<reference evidence="2 3" key="1">
    <citation type="submission" date="2024-09" db="EMBL/GenBank/DDBJ databases">
        <title>The Natural Products Discovery Center: Release of the First 8490 Sequenced Strains for Exploring Actinobacteria Biosynthetic Diversity.</title>
        <authorList>
            <person name="Kalkreuter E."/>
            <person name="Kautsar S.A."/>
            <person name="Yang D."/>
            <person name="Bader C.D."/>
            <person name="Teijaro C.N."/>
            <person name="Fluegel L."/>
            <person name="Davis C.M."/>
            <person name="Simpson J.R."/>
            <person name="Lauterbach L."/>
            <person name="Steele A.D."/>
            <person name="Gui C."/>
            <person name="Meng S."/>
            <person name="Li G."/>
            <person name="Viehrig K."/>
            <person name="Ye F."/>
            <person name="Su P."/>
            <person name="Kiefer A.F."/>
            <person name="Nichols A."/>
            <person name="Cepeda A.J."/>
            <person name="Yan W."/>
            <person name="Fan B."/>
            <person name="Jiang Y."/>
            <person name="Adhikari A."/>
            <person name="Zheng C.-J."/>
            <person name="Schuster L."/>
            <person name="Cowan T.M."/>
            <person name="Smanski M.J."/>
            <person name="Chevrette M.G."/>
            <person name="De Carvalho L.P.S."/>
            <person name="Shen B."/>
        </authorList>
    </citation>
    <scope>NUCLEOTIDE SEQUENCE [LARGE SCALE GENOMIC DNA]</scope>
    <source>
        <strain evidence="2 3">NPDC058546</strain>
    </source>
</reference>
<feature type="region of interest" description="Disordered" evidence="1">
    <location>
        <begin position="48"/>
        <end position="136"/>
    </location>
</feature>
<dbReference type="RefSeq" id="WP_382825732.1">
    <property type="nucleotide sequence ID" value="NZ_JBHXLY010000008.1"/>
</dbReference>
<evidence type="ECO:0008006" key="4">
    <source>
        <dbReference type="Google" id="ProtNLM"/>
    </source>
</evidence>
<organism evidence="2 3">
    <name type="scientific">Streptomyces sindenensis</name>
    <dbReference type="NCBI Taxonomy" id="67363"/>
    <lineage>
        <taxon>Bacteria</taxon>
        <taxon>Bacillati</taxon>
        <taxon>Actinomycetota</taxon>
        <taxon>Actinomycetes</taxon>
        <taxon>Kitasatosporales</taxon>
        <taxon>Streptomycetaceae</taxon>
        <taxon>Streptomyces</taxon>
    </lineage>
</organism>
<evidence type="ECO:0000313" key="2">
    <source>
        <dbReference type="EMBL" id="MFD4214383.1"/>
    </source>
</evidence>
<evidence type="ECO:0000313" key="3">
    <source>
        <dbReference type="Proteomes" id="UP001598251"/>
    </source>
</evidence>
<evidence type="ECO:0000256" key="1">
    <source>
        <dbReference type="SAM" id="MobiDB-lite"/>
    </source>
</evidence>
<accession>A0ABW6EHB0</accession>
<proteinExistence type="predicted"/>
<comment type="caution">
    <text evidence="2">The sequence shown here is derived from an EMBL/GenBank/DDBJ whole genome shotgun (WGS) entry which is preliminary data.</text>
</comment>
<name>A0ABW6EHB0_9ACTN</name>